<evidence type="ECO:0000313" key="3">
    <source>
        <dbReference type="EMBL" id="CEL64635.1"/>
    </source>
</evidence>
<feature type="compositionally biased region" description="Polar residues" evidence="1">
    <location>
        <begin position="642"/>
        <end position="657"/>
    </location>
</feature>
<proteinExistence type="predicted"/>
<accession>A0A0F7U7M5</accession>
<feature type="compositionally biased region" description="Basic and acidic residues" evidence="1">
    <location>
        <begin position="299"/>
        <end position="308"/>
    </location>
</feature>
<dbReference type="EMBL" id="LN714476">
    <property type="protein sequence ID" value="CEL64635.1"/>
    <property type="molecule type" value="Genomic_DNA"/>
</dbReference>
<feature type="compositionally biased region" description="Basic and acidic residues" evidence="1">
    <location>
        <begin position="852"/>
        <end position="864"/>
    </location>
</feature>
<feature type="compositionally biased region" description="Polar residues" evidence="1">
    <location>
        <begin position="364"/>
        <end position="375"/>
    </location>
</feature>
<feature type="region of interest" description="Disordered" evidence="1">
    <location>
        <begin position="607"/>
        <end position="717"/>
    </location>
</feature>
<feature type="compositionally biased region" description="Polar residues" evidence="1">
    <location>
        <begin position="460"/>
        <end position="470"/>
    </location>
</feature>
<organism evidence="3">
    <name type="scientific">Neospora caninum (strain Liverpool)</name>
    <dbReference type="NCBI Taxonomy" id="572307"/>
    <lineage>
        <taxon>Eukaryota</taxon>
        <taxon>Sar</taxon>
        <taxon>Alveolata</taxon>
        <taxon>Apicomplexa</taxon>
        <taxon>Conoidasida</taxon>
        <taxon>Coccidia</taxon>
        <taxon>Eucoccidiorida</taxon>
        <taxon>Eimeriorina</taxon>
        <taxon>Sarcocystidae</taxon>
        <taxon>Neospora</taxon>
    </lineage>
</organism>
<feature type="region of interest" description="Disordered" evidence="1">
    <location>
        <begin position="559"/>
        <end position="594"/>
    </location>
</feature>
<feature type="compositionally biased region" description="Basic and acidic residues" evidence="1">
    <location>
        <begin position="658"/>
        <end position="674"/>
    </location>
</feature>
<feature type="signal peptide" evidence="2">
    <location>
        <begin position="1"/>
        <end position="19"/>
    </location>
</feature>
<evidence type="ECO:0000256" key="1">
    <source>
        <dbReference type="SAM" id="MobiDB-lite"/>
    </source>
</evidence>
<feature type="compositionally biased region" description="Low complexity" evidence="1">
    <location>
        <begin position="432"/>
        <end position="445"/>
    </location>
</feature>
<reference evidence="3" key="1">
    <citation type="journal article" date="2015" name="PLoS ONE">
        <title>Comprehensive Evaluation of Toxoplasma gondii VEG and Neospora caninum LIV Genomes with Tachyzoite Stage Transcriptome and Proteome Defines Novel Transcript Features.</title>
        <authorList>
            <person name="Ramaprasad A."/>
            <person name="Mourier T."/>
            <person name="Naeem R."/>
            <person name="Malas T.B."/>
            <person name="Moussa E."/>
            <person name="Panigrahi A."/>
            <person name="Vermont S.J."/>
            <person name="Otto T.D."/>
            <person name="Wastling J."/>
            <person name="Pain A."/>
        </authorList>
    </citation>
    <scope>NUCLEOTIDE SEQUENCE</scope>
    <source>
        <strain evidence="3">Liverpool</strain>
    </source>
</reference>
<feature type="compositionally biased region" description="Polar residues" evidence="1">
    <location>
        <begin position="786"/>
        <end position="795"/>
    </location>
</feature>
<feature type="compositionally biased region" description="Polar residues" evidence="1">
    <location>
        <begin position="289"/>
        <end position="298"/>
    </location>
</feature>
<name>A0A0F7U7M5_NEOCL</name>
<feature type="compositionally biased region" description="Basic and acidic residues" evidence="1">
    <location>
        <begin position="533"/>
        <end position="545"/>
    </location>
</feature>
<feature type="compositionally biased region" description="Polar residues" evidence="1">
    <location>
        <begin position="491"/>
        <end position="507"/>
    </location>
</feature>
<dbReference type="AlphaFoldDB" id="A0A0F7U7M5"/>
<feature type="region of interest" description="Disordered" evidence="1">
    <location>
        <begin position="357"/>
        <end position="545"/>
    </location>
</feature>
<feature type="compositionally biased region" description="Basic and acidic residues" evidence="1">
    <location>
        <begin position="824"/>
        <end position="843"/>
    </location>
</feature>
<feature type="compositionally biased region" description="Basic and acidic residues" evidence="1">
    <location>
        <begin position="684"/>
        <end position="695"/>
    </location>
</feature>
<gene>
    <name evidence="3" type="ORF">BN1204_005197</name>
</gene>
<evidence type="ECO:0000256" key="2">
    <source>
        <dbReference type="SAM" id="SignalP"/>
    </source>
</evidence>
<protein>
    <recommendedName>
        <fullName evidence="4">Proteophosphoglycan ppg4, related</fullName>
    </recommendedName>
</protein>
<feature type="region of interest" description="Disordered" evidence="1">
    <location>
        <begin position="743"/>
        <end position="890"/>
    </location>
</feature>
<feature type="chain" id="PRO_5002523023" description="Proteophosphoglycan ppg4, related" evidence="2">
    <location>
        <begin position="20"/>
        <end position="890"/>
    </location>
</feature>
<feature type="region of interest" description="Disordered" evidence="1">
    <location>
        <begin position="28"/>
        <end position="67"/>
    </location>
</feature>
<feature type="compositionally biased region" description="Basic and acidic residues" evidence="1">
    <location>
        <begin position="803"/>
        <end position="813"/>
    </location>
</feature>
<keyword evidence="2" id="KW-0732">Signal</keyword>
<feature type="region of interest" description="Disordered" evidence="1">
    <location>
        <begin position="283"/>
        <end position="320"/>
    </location>
</feature>
<feature type="compositionally biased region" description="Polar residues" evidence="1">
    <location>
        <begin position="520"/>
        <end position="530"/>
    </location>
</feature>
<evidence type="ECO:0008006" key="4">
    <source>
        <dbReference type="Google" id="ProtNLM"/>
    </source>
</evidence>
<feature type="compositionally biased region" description="Polar residues" evidence="1">
    <location>
        <begin position="759"/>
        <end position="768"/>
    </location>
</feature>
<feature type="compositionally biased region" description="Basic and acidic residues" evidence="1">
    <location>
        <begin position="563"/>
        <end position="583"/>
    </location>
</feature>
<sequence length="890" mass="95887">MEVATVALLALSGAVGAAALEATSGLQAGSQSLGDDSEEEDSLVPNARDRITSPSRLEAMGEPRTSLVPDAREDTIRESVSLMERNHETYQENERREFFDIPQSQPCAFPWHLTGATSLSSDLMTGRHRGPDARLTVSHVGMFAESKGNVPDLSLGDGQIHDVYAPLFGRRLRSYTTSSRPLDFAASGIHRPEFLPASLVQAGEPITADASERRLGLAFGVTGERGSASNVAWSASSSGKSDKQAARFCRSEQRYADCSTQEESTVKRGAFWLFRAFTRLSGPLRRGQTPRTTAADESTTPRDCDQQRQQRRGITQDVSASTMIPFSSSCGECSARQEGRYRRSRVDCPCYNAGMEARAGAETEQVTSGRPNISRETTEPSACLDEASSRSTTTTAASDREGRSSSGVTGAGAPSRFSRDVGTAGPRCLFDSSSGFSRSASAPSADGPVTSAGRKRRMLSPSTCSVSSHISRGVDAWMNSPHPKRRRRNAESQTPDLGGSVSLSSGARENHSHIGRPSKQLESMSRSSSFPKAESKYTSRVRVDHGTMPRRLLDILQDADGQTSDRECGGKGRREGRQKEAHKLATPTPTTGSGFMLDFTSQVGKRTSLETNPRPGNAQFPDASSILERKDNVGVQLDDGENSVTMPPISSTWTTCPDQERAQEEERGQRREAEEQGETESGEYEMHPEATDADRSGPLPCSTRQSSEGPSDARASRETLKKRACLLGRRVLPPWPAILEAKHVAVEKPQGAPRESEQGSRGQRNETVPGQPKTPEHADDDAPLPNLSTGRSGRTSPVRHRAAKDTHAPETRKSQSGTFVHGDFSARSDHPSGEAGFSHREGKTPCAAANKNGERKAEQVEQKKLAPGASLGGSAEGSPEVCEARETSTK</sequence>